<protein>
    <submittedName>
        <fullName evidence="2">Zinc finger BED domain-containing protein 5</fullName>
    </submittedName>
</protein>
<comment type="caution">
    <text evidence="2">The sequence shown here is derived from an EMBL/GenBank/DDBJ whole genome shotgun (WGS) entry which is preliminary data.</text>
</comment>
<keyword evidence="3" id="KW-1185">Reference proteome</keyword>
<evidence type="ECO:0000313" key="2">
    <source>
        <dbReference type="EMBL" id="GFY62793.1"/>
    </source>
</evidence>
<dbReference type="OrthoDB" id="6429617at2759"/>
<name>A0A8X7CB16_9ARAC</name>
<feature type="compositionally biased region" description="Polar residues" evidence="1">
    <location>
        <begin position="18"/>
        <end position="42"/>
    </location>
</feature>
<dbReference type="Proteomes" id="UP000886998">
    <property type="component" value="Unassembled WGS sequence"/>
</dbReference>
<dbReference type="EMBL" id="BMAV01014421">
    <property type="protein sequence ID" value="GFY62793.1"/>
    <property type="molecule type" value="Genomic_DNA"/>
</dbReference>
<gene>
    <name evidence="2" type="primary">ZBED5_256</name>
    <name evidence="2" type="ORF">TNIN_344981</name>
</gene>
<evidence type="ECO:0000313" key="3">
    <source>
        <dbReference type="Proteomes" id="UP000886998"/>
    </source>
</evidence>
<reference evidence="2" key="1">
    <citation type="submission" date="2020-08" db="EMBL/GenBank/DDBJ databases">
        <title>Multicomponent nature underlies the extraordinary mechanical properties of spider dragline silk.</title>
        <authorList>
            <person name="Kono N."/>
            <person name="Nakamura H."/>
            <person name="Mori M."/>
            <person name="Yoshida Y."/>
            <person name="Ohtoshi R."/>
            <person name="Malay A.D."/>
            <person name="Moran D.A.P."/>
            <person name="Tomita M."/>
            <person name="Numata K."/>
            <person name="Arakawa K."/>
        </authorList>
    </citation>
    <scope>NUCLEOTIDE SEQUENCE</scope>
</reference>
<sequence length="88" mass="9424">KAEIAESTETGILEPAMPSTSSSVQLQSHLPTLPSSNFGQAVSTKRRKYDTNYLSFGFSSTGDEEAPDAVYLFCNKTLANSSLAPGNY</sequence>
<proteinExistence type="predicted"/>
<accession>A0A8X7CB16</accession>
<organism evidence="2 3">
    <name type="scientific">Trichonephila inaurata madagascariensis</name>
    <dbReference type="NCBI Taxonomy" id="2747483"/>
    <lineage>
        <taxon>Eukaryota</taxon>
        <taxon>Metazoa</taxon>
        <taxon>Ecdysozoa</taxon>
        <taxon>Arthropoda</taxon>
        <taxon>Chelicerata</taxon>
        <taxon>Arachnida</taxon>
        <taxon>Araneae</taxon>
        <taxon>Araneomorphae</taxon>
        <taxon>Entelegynae</taxon>
        <taxon>Araneoidea</taxon>
        <taxon>Nephilidae</taxon>
        <taxon>Trichonephila</taxon>
        <taxon>Trichonephila inaurata</taxon>
    </lineage>
</organism>
<feature type="region of interest" description="Disordered" evidence="1">
    <location>
        <begin position="1"/>
        <end position="42"/>
    </location>
</feature>
<dbReference type="AlphaFoldDB" id="A0A8X7CB16"/>
<evidence type="ECO:0000256" key="1">
    <source>
        <dbReference type="SAM" id="MobiDB-lite"/>
    </source>
</evidence>
<feature type="non-terminal residue" evidence="2">
    <location>
        <position position="1"/>
    </location>
</feature>